<dbReference type="EMBL" id="NRGR01000008">
    <property type="protein sequence ID" value="PCC40070.1"/>
    <property type="molecule type" value="Genomic_DNA"/>
</dbReference>
<comment type="caution">
    <text evidence="6">The sequence shown here is derived from an EMBL/GenBank/DDBJ whole genome shotgun (WGS) entry which is preliminary data.</text>
</comment>
<evidence type="ECO:0000259" key="5">
    <source>
        <dbReference type="PROSITE" id="PS50987"/>
    </source>
</evidence>
<accession>A0A2A3YLA0</accession>
<dbReference type="PRINTS" id="PR00778">
    <property type="entry name" value="HTHARSR"/>
</dbReference>
<evidence type="ECO:0000256" key="1">
    <source>
        <dbReference type="ARBA" id="ARBA00023015"/>
    </source>
</evidence>
<feature type="region of interest" description="Disordered" evidence="4">
    <location>
        <begin position="1"/>
        <end position="44"/>
    </location>
</feature>
<name>A0A2A3YLA0_9MICO</name>
<sequence>MDHPSDPEAPPAQQTARARRDASRPAGRALPDAPATGAADAPHAPTELQLAAAADTFAMLASPARLHLVQLMSSGHFDVGALAAQVGLSLPTTSQHLSKLRLAGIVSARREGRHSFYTVEDPHVLSLVEQIFEHIAPDGTLAPDPPIQDSRA</sequence>
<feature type="domain" description="HTH arsR-type" evidence="5">
    <location>
        <begin position="45"/>
        <end position="139"/>
    </location>
</feature>
<organism evidence="6 7">
    <name type="scientific">Brachybacterium alimentarium</name>
    <dbReference type="NCBI Taxonomy" id="47845"/>
    <lineage>
        <taxon>Bacteria</taxon>
        <taxon>Bacillati</taxon>
        <taxon>Actinomycetota</taxon>
        <taxon>Actinomycetes</taxon>
        <taxon>Micrococcales</taxon>
        <taxon>Dermabacteraceae</taxon>
        <taxon>Brachybacterium</taxon>
    </lineage>
</organism>
<dbReference type="Pfam" id="PF01022">
    <property type="entry name" value="HTH_5"/>
    <property type="match status" value="1"/>
</dbReference>
<dbReference type="SUPFAM" id="SSF46785">
    <property type="entry name" value="Winged helix' DNA-binding domain"/>
    <property type="match status" value="1"/>
</dbReference>
<dbReference type="InterPro" id="IPR011991">
    <property type="entry name" value="ArsR-like_HTH"/>
</dbReference>
<evidence type="ECO:0000256" key="2">
    <source>
        <dbReference type="ARBA" id="ARBA00023125"/>
    </source>
</evidence>
<dbReference type="Proteomes" id="UP000218598">
    <property type="component" value="Unassembled WGS sequence"/>
</dbReference>
<keyword evidence="1" id="KW-0805">Transcription regulation</keyword>
<dbReference type="InterPro" id="IPR051011">
    <property type="entry name" value="Metal_resp_trans_reg"/>
</dbReference>
<dbReference type="NCBIfam" id="NF033788">
    <property type="entry name" value="HTH_metalloreg"/>
    <property type="match status" value="1"/>
</dbReference>
<dbReference type="OrthoDB" id="9810923at2"/>
<dbReference type="Gene3D" id="1.10.10.10">
    <property type="entry name" value="Winged helix-like DNA-binding domain superfamily/Winged helix DNA-binding domain"/>
    <property type="match status" value="1"/>
</dbReference>
<keyword evidence="7" id="KW-1185">Reference proteome</keyword>
<proteinExistence type="predicted"/>
<feature type="compositionally biased region" description="Low complexity" evidence="4">
    <location>
        <begin position="29"/>
        <end position="44"/>
    </location>
</feature>
<keyword evidence="3" id="KW-0804">Transcription</keyword>
<dbReference type="InterPro" id="IPR001845">
    <property type="entry name" value="HTH_ArsR_DNA-bd_dom"/>
</dbReference>
<dbReference type="AlphaFoldDB" id="A0A2A3YLA0"/>
<dbReference type="GO" id="GO:0003677">
    <property type="term" value="F:DNA binding"/>
    <property type="evidence" value="ECO:0007669"/>
    <property type="project" value="UniProtKB-KW"/>
</dbReference>
<dbReference type="PANTHER" id="PTHR43132">
    <property type="entry name" value="ARSENICAL RESISTANCE OPERON REPRESSOR ARSR-RELATED"/>
    <property type="match status" value="1"/>
</dbReference>
<dbReference type="PROSITE" id="PS50987">
    <property type="entry name" value="HTH_ARSR_2"/>
    <property type="match status" value="1"/>
</dbReference>
<evidence type="ECO:0000313" key="6">
    <source>
        <dbReference type="EMBL" id="PCC40070.1"/>
    </source>
</evidence>
<protein>
    <submittedName>
        <fullName evidence="6">Transcriptional regulator</fullName>
    </submittedName>
</protein>
<evidence type="ECO:0000256" key="3">
    <source>
        <dbReference type="ARBA" id="ARBA00023163"/>
    </source>
</evidence>
<dbReference type="SMART" id="SM00418">
    <property type="entry name" value="HTH_ARSR"/>
    <property type="match status" value="1"/>
</dbReference>
<dbReference type="PANTHER" id="PTHR43132:SF6">
    <property type="entry name" value="HTH-TYPE TRANSCRIPTIONAL REPRESSOR CZRA"/>
    <property type="match status" value="1"/>
</dbReference>
<dbReference type="RefSeq" id="WP_096196706.1">
    <property type="nucleotide sequence ID" value="NZ_NRGR01000008.1"/>
</dbReference>
<gene>
    <name evidence="6" type="ORF">CIK66_05350</name>
</gene>
<evidence type="ECO:0000256" key="4">
    <source>
        <dbReference type="SAM" id="MobiDB-lite"/>
    </source>
</evidence>
<reference evidence="6 7" key="1">
    <citation type="journal article" date="2017" name="Elife">
        <title>Extensive horizontal gene transfer in cheese-associated bacteria.</title>
        <authorList>
            <person name="Bonham K.S."/>
            <person name="Wolfe B.E."/>
            <person name="Dutton R.J."/>
        </authorList>
    </citation>
    <scope>NUCLEOTIDE SEQUENCE [LARGE SCALE GENOMIC DNA]</scope>
    <source>
        <strain evidence="6 7">341_9</strain>
    </source>
</reference>
<dbReference type="CDD" id="cd00090">
    <property type="entry name" value="HTH_ARSR"/>
    <property type="match status" value="1"/>
</dbReference>
<keyword evidence="2" id="KW-0238">DNA-binding</keyword>
<dbReference type="InterPro" id="IPR036390">
    <property type="entry name" value="WH_DNA-bd_sf"/>
</dbReference>
<evidence type="ECO:0000313" key="7">
    <source>
        <dbReference type="Proteomes" id="UP000218598"/>
    </source>
</evidence>
<dbReference type="GO" id="GO:0003700">
    <property type="term" value="F:DNA-binding transcription factor activity"/>
    <property type="evidence" value="ECO:0007669"/>
    <property type="project" value="InterPro"/>
</dbReference>
<dbReference type="InterPro" id="IPR036388">
    <property type="entry name" value="WH-like_DNA-bd_sf"/>
</dbReference>